<gene>
    <name evidence="1" type="ORF">GCK32_015831</name>
</gene>
<organism evidence="1 2">
    <name type="scientific">Trichostrongylus colubriformis</name>
    <name type="common">Black scour worm</name>
    <dbReference type="NCBI Taxonomy" id="6319"/>
    <lineage>
        <taxon>Eukaryota</taxon>
        <taxon>Metazoa</taxon>
        <taxon>Ecdysozoa</taxon>
        <taxon>Nematoda</taxon>
        <taxon>Chromadorea</taxon>
        <taxon>Rhabditida</taxon>
        <taxon>Rhabditina</taxon>
        <taxon>Rhabditomorpha</taxon>
        <taxon>Strongyloidea</taxon>
        <taxon>Trichostrongylidae</taxon>
        <taxon>Trichostrongylus</taxon>
    </lineage>
</organism>
<comment type="caution">
    <text evidence="1">The sequence shown here is derived from an EMBL/GenBank/DDBJ whole genome shotgun (WGS) entry which is preliminary data.</text>
</comment>
<accession>A0AAN8IR13</accession>
<sequence length="83" mass="9117">MRSFGFEFSDSQTATSTLIFIFCALGVDGRWENEGQKNLQQGPHTLQASGCGQQAFDPSMSLSQTCSDEQDIGFEGEQLKCEN</sequence>
<evidence type="ECO:0000313" key="1">
    <source>
        <dbReference type="EMBL" id="KAK5982756.1"/>
    </source>
</evidence>
<evidence type="ECO:0000313" key="2">
    <source>
        <dbReference type="Proteomes" id="UP001331761"/>
    </source>
</evidence>
<reference evidence="1 2" key="1">
    <citation type="submission" date="2019-10" db="EMBL/GenBank/DDBJ databases">
        <title>Assembly and Annotation for the nematode Trichostrongylus colubriformis.</title>
        <authorList>
            <person name="Martin J."/>
        </authorList>
    </citation>
    <scope>NUCLEOTIDE SEQUENCE [LARGE SCALE GENOMIC DNA]</scope>
    <source>
        <strain evidence="1">G859</strain>
        <tissue evidence="1">Whole worm</tissue>
    </source>
</reference>
<dbReference type="EMBL" id="WIXE01004755">
    <property type="protein sequence ID" value="KAK5982756.1"/>
    <property type="molecule type" value="Genomic_DNA"/>
</dbReference>
<proteinExistence type="predicted"/>
<name>A0AAN8IR13_TRICO</name>
<dbReference type="Proteomes" id="UP001331761">
    <property type="component" value="Unassembled WGS sequence"/>
</dbReference>
<keyword evidence="2" id="KW-1185">Reference proteome</keyword>
<protein>
    <submittedName>
        <fullName evidence="1">Uncharacterized protein</fullName>
    </submittedName>
</protein>
<dbReference type="AlphaFoldDB" id="A0AAN8IR13"/>